<name>A0ABW3XJG0_9ACTN</name>
<accession>A0ABW3XJG0</accession>
<protein>
    <recommendedName>
        <fullName evidence="4">SUKH-4 immunity protein</fullName>
    </recommendedName>
</protein>
<evidence type="ECO:0000313" key="3">
    <source>
        <dbReference type="Proteomes" id="UP001597058"/>
    </source>
</evidence>
<proteinExistence type="predicted"/>
<evidence type="ECO:0008006" key="4">
    <source>
        <dbReference type="Google" id="ProtNLM"/>
    </source>
</evidence>
<reference evidence="3" key="1">
    <citation type="journal article" date="2019" name="Int. J. Syst. Evol. Microbiol.">
        <title>The Global Catalogue of Microorganisms (GCM) 10K type strain sequencing project: providing services to taxonomists for standard genome sequencing and annotation.</title>
        <authorList>
            <consortium name="The Broad Institute Genomics Platform"/>
            <consortium name="The Broad Institute Genome Sequencing Center for Infectious Disease"/>
            <person name="Wu L."/>
            <person name="Ma J."/>
        </authorList>
    </citation>
    <scope>NUCLEOTIDE SEQUENCE [LARGE SCALE GENOMIC DNA]</scope>
    <source>
        <strain evidence="3">CGMCC 4.7020</strain>
    </source>
</reference>
<gene>
    <name evidence="2" type="ORF">ACFQ5X_21315</name>
</gene>
<sequence>MGGDEDQAKQFMAVPGRDVIAWLERQGWTRPADDNSGSVWTVRGGDQDKLCYVCDDFDGYGRDAYCAEHEDPVAALVYPVRDRRGAEATLRTICAQERMTADELLHALTLRDCDEAHLYFTSSLFRYPADIENLWRALADLTEIMRVSYDAAGAEDANGSAYSHASLVAPDHVVFGYGYGDEEEDEEAPRDRNGASEPEERFRAPARRAAEVLQTTLSLLHPSPRATSVVRRYATGELTMVEVVGPEDFMPAAGPERELWDMLDNFRHEHASFKHWRFDWGLDGRQG</sequence>
<evidence type="ECO:0000256" key="1">
    <source>
        <dbReference type="SAM" id="MobiDB-lite"/>
    </source>
</evidence>
<feature type="region of interest" description="Disordered" evidence="1">
    <location>
        <begin position="181"/>
        <end position="204"/>
    </location>
</feature>
<organism evidence="2 3">
    <name type="scientific">Streptomyces kaempferi</name>
    <dbReference type="NCBI Taxonomy" id="333725"/>
    <lineage>
        <taxon>Bacteria</taxon>
        <taxon>Bacillati</taxon>
        <taxon>Actinomycetota</taxon>
        <taxon>Actinomycetes</taxon>
        <taxon>Kitasatosporales</taxon>
        <taxon>Streptomycetaceae</taxon>
        <taxon>Streptomyces</taxon>
    </lineage>
</organism>
<evidence type="ECO:0000313" key="2">
    <source>
        <dbReference type="EMBL" id="MFD1308383.1"/>
    </source>
</evidence>
<comment type="caution">
    <text evidence="2">The sequence shown here is derived from an EMBL/GenBank/DDBJ whole genome shotgun (WGS) entry which is preliminary data.</text>
</comment>
<dbReference type="Proteomes" id="UP001597058">
    <property type="component" value="Unassembled WGS sequence"/>
</dbReference>
<keyword evidence="3" id="KW-1185">Reference proteome</keyword>
<dbReference type="RefSeq" id="WP_381236181.1">
    <property type="nucleotide sequence ID" value="NZ_JBHSKH010000026.1"/>
</dbReference>
<feature type="compositionally biased region" description="Basic and acidic residues" evidence="1">
    <location>
        <begin position="189"/>
        <end position="203"/>
    </location>
</feature>
<dbReference type="EMBL" id="JBHTMM010000026">
    <property type="protein sequence ID" value="MFD1308383.1"/>
    <property type="molecule type" value="Genomic_DNA"/>
</dbReference>